<dbReference type="PANTHER" id="PTHR31157:SF1">
    <property type="entry name" value="SCP DOMAIN-CONTAINING PROTEIN"/>
    <property type="match status" value="1"/>
</dbReference>
<accession>A0A4Z0BB62</accession>
<evidence type="ECO:0000313" key="3">
    <source>
        <dbReference type="EMBL" id="TFY96336.1"/>
    </source>
</evidence>
<keyword evidence="1" id="KW-0732">Signal</keyword>
<sequence length="273" mass="28810">MRMASWVGVMAAAVVACGPAAAQDDDLVAAVAQARRQCGAAGPLQPNAQLNDAARRLSQGAPLQQALQAAGYRAKRSYQWNFGGYRSAQAVGRALGAQCRALAEADLREVGVMRSGTSYWIVAAVPFDPPPTASAGSVAEQVLALVNQARAQPRRCGSESFGAAGPLSLNAQLTQAAQAHAESMARYSYLEHQGRDGSSPAGRIGRTGYAWRSIGENIASGQTTPEQVVRDWVRSPEHCANIMAPGFKEMGVAYAVNKTSEGGIYWAQTFGKR</sequence>
<reference evidence="3 4" key="1">
    <citation type="submission" date="2019-03" db="EMBL/GenBank/DDBJ databases">
        <title>Ramlibacter sp. 18x22-1, whole genome shotgun sequence.</title>
        <authorList>
            <person name="Zhang X."/>
            <person name="Feng G."/>
            <person name="Zhu H."/>
        </authorList>
    </citation>
    <scope>NUCLEOTIDE SEQUENCE [LARGE SCALE GENOMIC DNA]</scope>
    <source>
        <strain evidence="3 4">18x22-1</strain>
    </source>
</reference>
<keyword evidence="4" id="KW-1185">Reference proteome</keyword>
<dbReference type="PROSITE" id="PS51257">
    <property type="entry name" value="PROKAR_LIPOPROTEIN"/>
    <property type="match status" value="1"/>
</dbReference>
<dbReference type="EMBL" id="SMLK01000012">
    <property type="protein sequence ID" value="TFY96336.1"/>
    <property type="molecule type" value="Genomic_DNA"/>
</dbReference>
<dbReference type="OrthoDB" id="68195at2"/>
<organism evidence="3 4">
    <name type="scientific">Ramlibacter humi</name>
    <dbReference type="NCBI Taxonomy" id="2530451"/>
    <lineage>
        <taxon>Bacteria</taxon>
        <taxon>Pseudomonadati</taxon>
        <taxon>Pseudomonadota</taxon>
        <taxon>Betaproteobacteria</taxon>
        <taxon>Burkholderiales</taxon>
        <taxon>Comamonadaceae</taxon>
        <taxon>Ramlibacter</taxon>
    </lineage>
</organism>
<evidence type="ECO:0000259" key="2">
    <source>
        <dbReference type="Pfam" id="PF00188"/>
    </source>
</evidence>
<comment type="caution">
    <text evidence="3">The sequence shown here is derived from an EMBL/GenBank/DDBJ whole genome shotgun (WGS) entry which is preliminary data.</text>
</comment>
<feature type="signal peptide" evidence="1">
    <location>
        <begin position="1"/>
        <end position="22"/>
    </location>
</feature>
<dbReference type="AlphaFoldDB" id="A0A4Z0BB62"/>
<evidence type="ECO:0000256" key="1">
    <source>
        <dbReference type="SAM" id="SignalP"/>
    </source>
</evidence>
<dbReference type="CDD" id="cd05379">
    <property type="entry name" value="CAP_bacterial"/>
    <property type="match status" value="1"/>
</dbReference>
<feature type="domain" description="SCP" evidence="2">
    <location>
        <begin position="144"/>
        <end position="270"/>
    </location>
</feature>
<dbReference type="InterPro" id="IPR014044">
    <property type="entry name" value="CAP_dom"/>
</dbReference>
<dbReference type="SUPFAM" id="SSF55797">
    <property type="entry name" value="PR-1-like"/>
    <property type="match status" value="1"/>
</dbReference>
<evidence type="ECO:0000313" key="4">
    <source>
        <dbReference type="Proteomes" id="UP000297839"/>
    </source>
</evidence>
<dbReference type="Pfam" id="PF00188">
    <property type="entry name" value="CAP"/>
    <property type="match status" value="1"/>
</dbReference>
<protein>
    <submittedName>
        <fullName evidence="3">CAP domain-containing protein</fullName>
    </submittedName>
</protein>
<dbReference type="Gene3D" id="3.40.33.10">
    <property type="entry name" value="CAP"/>
    <property type="match status" value="1"/>
</dbReference>
<name>A0A4Z0BB62_9BURK</name>
<dbReference type="Proteomes" id="UP000297839">
    <property type="component" value="Unassembled WGS sequence"/>
</dbReference>
<gene>
    <name evidence="3" type="ORF">EZ216_20570</name>
</gene>
<proteinExistence type="predicted"/>
<dbReference type="InterPro" id="IPR035940">
    <property type="entry name" value="CAP_sf"/>
</dbReference>
<feature type="chain" id="PRO_5021404636" evidence="1">
    <location>
        <begin position="23"/>
        <end position="273"/>
    </location>
</feature>
<dbReference type="PANTHER" id="PTHR31157">
    <property type="entry name" value="SCP DOMAIN-CONTAINING PROTEIN"/>
    <property type="match status" value="1"/>
</dbReference>